<feature type="compositionally biased region" description="Basic residues" evidence="1">
    <location>
        <begin position="270"/>
        <end position="281"/>
    </location>
</feature>
<feature type="region of interest" description="Disordered" evidence="1">
    <location>
        <begin position="159"/>
        <end position="192"/>
    </location>
</feature>
<dbReference type="InterPro" id="IPR040256">
    <property type="entry name" value="At4g02000-like"/>
</dbReference>
<keyword evidence="3" id="KW-1185">Reference proteome</keyword>
<gene>
    <name evidence="2" type="ORF">MERR_LOCUS6973</name>
</gene>
<proteinExistence type="predicted"/>
<dbReference type="AlphaFoldDB" id="A0A6D2I2R8"/>
<sequence>MVRFGDEEEYLSALTGGPWKAFGSYLMVQAWSLEFEPMTDEITTTPVWIRLSNLPVNFYHRSILLGLAQGLSKPIRVDQTTLNVERARFARVCVEVNLRQPLKGSVMINGERYYVSYEGLTNICSGCGIYGHLVHSCPRRISPTTQAVESTREMSLVRSVDSEEESFTTVRKPRQAGGGAQRHAGNGVGNAGEDHGRLLKEIPQNQNLGNVFLSNAFERLREDTDLIDKEVVEEANKENSIQLARSTNGNENIWMNEARVGGKDGGLNRASKRAGKGRRAGPTKGVSTNGPLRKTRNSQPTRGLIFGPTSREPELSASDKRLRVERVERGDRKFVSRRRAKMRDRWRWWSEMTKIDRSNRNPWSTRSGYRAIRLRTLLRIAARRIWEQRNSSPWLIRYILKKWSTDLLAIFETHAGGDRASRICRGLGFENSYRVDAVGQSGCIWLLWRTDIGDVVVEDASDQFIHAKITNGVEVLHVVIVYVARSTSKRSGLWDQLRSIIGGIDGP</sequence>
<feature type="compositionally biased region" description="Gly residues" evidence="1">
    <location>
        <begin position="176"/>
        <end position="190"/>
    </location>
</feature>
<dbReference type="PANTHER" id="PTHR31286:SF99">
    <property type="entry name" value="DUF4283 DOMAIN-CONTAINING PROTEIN"/>
    <property type="match status" value="1"/>
</dbReference>
<comment type="caution">
    <text evidence="2">The sequence shown here is derived from an EMBL/GenBank/DDBJ whole genome shotgun (WGS) entry which is preliminary data.</text>
</comment>
<dbReference type="Proteomes" id="UP000467841">
    <property type="component" value="Unassembled WGS sequence"/>
</dbReference>
<evidence type="ECO:0000313" key="2">
    <source>
        <dbReference type="EMBL" id="CAA7019738.1"/>
    </source>
</evidence>
<dbReference type="PANTHER" id="PTHR31286">
    <property type="entry name" value="GLYCINE-RICH CELL WALL STRUCTURAL PROTEIN 1.8-LIKE"/>
    <property type="match status" value="1"/>
</dbReference>
<feature type="region of interest" description="Disordered" evidence="1">
    <location>
        <begin position="259"/>
        <end position="318"/>
    </location>
</feature>
<reference evidence="2" key="1">
    <citation type="submission" date="2020-01" db="EMBL/GenBank/DDBJ databases">
        <authorList>
            <person name="Mishra B."/>
        </authorList>
    </citation>
    <scope>NUCLEOTIDE SEQUENCE [LARGE SCALE GENOMIC DNA]</scope>
</reference>
<accession>A0A6D2I2R8</accession>
<dbReference type="EMBL" id="CACVBM020000477">
    <property type="protein sequence ID" value="CAA7019738.1"/>
    <property type="molecule type" value="Genomic_DNA"/>
</dbReference>
<name>A0A6D2I2R8_9BRAS</name>
<evidence type="ECO:0000256" key="1">
    <source>
        <dbReference type="SAM" id="MobiDB-lite"/>
    </source>
</evidence>
<evidence type="ECO:0000313" key="3">
    <source>
        <dbReference type="Proteomes" id="UP000467841"/>
    </source>
</evidence>
<protein>
    <submittedName>
        <fullName evidence="2">Uncharacterized protein</fullName>
    </submittedName>
</protein>
<dbReference type="OrthoDB" id="984865at2759"/>
<organism evidence="2 3">
    <name type="scientific">Microthlaspi erraticum</name>
    <dbReference type="NCBI Taxonomy" id="1685480"/>
    <lineage>
        <taxon>Eukaryota</taxon>
        <taxon>Viridiplantae</taxon>
        <taxon>Streptophyta</taxon>
        <taxon>Embryophyta</taxon>
        <taxon>Tracheophyta</taxon>
        <taxon>Spermatophyta</taxon>
        <taxon>Magnoliopsida</taxon>
        <taxon>eudicotyledons</taxon>
        <taxon>Gunneridae</taxon>
        <taxon>Pentapetalae</taxon>
        <taxon>rosids</taxon>
        <taxon>malvids</taxon>
        <taxon>Brassicales</taxon>
        <taxon>Brassicaceae</taxon>
        <taxon>Coluteocarpeae</taxon>
        <taxon>Microthlaspi</taxon>
    </lineage>
</organism>